<gene>
    <name evidence="2" type="ORF">PV09_07667</name>
</gene>
<feature type="transmembrane region" description="Helical" evidence="1">
    <location>
        <begin position="28"/>
        <end position="52"/>
    </location>
</feature>
<dbReference type="AlphaFoldDB" id="A0A0D2AP78"/>
<reference evidence="2 3" key="1">
    <citation type="submission" date="2015-01" db="EMBL/GenBank/DDBJ databases">
        <title>The Genome Sequence of Ochroconis gallopava CBS43764.</title>
        <authorList>
            <consortium name="The Broad Institute Genomics Platform"/>
            <person name="Cuomo C."/>
            <person name="de Hoog S."/>
            <person name="Gorbushina A."/>
            <person name="Stielow B."/>
            <person name="Teixiera M."/>
            <person name="Abouelleil A."/>
            <person name="Chapman S.B."/>
            <person name="Priest M."/>
            <person name="Young S.K."/>
            <person name="Wortman J."/>
            <person name="Nusbaum C."/>
            <person name="Birren B."/>
        </authorList>
    </citation>
    <scope>NUCLEOTIDE SEQUENCE [LARGE SCALE GENOMIC DNA]</scope>
    <source>
        <strain evidence="2 3">CBS 43764</strain>
    </source>
</reference>
<dbReference type="InParanoid" id="A0A0D2AP78"/>
<dbReference type="InterPro" id="IPR036305">
    <property type="entry name" value="RGS_sf"/>
</dbReference>
<dbReference type="OrthoDB" id="5313079at2759"/>
<feature type="transmembrane region" description="Helical" evidence="1">
    <location>
        <begin position="247"/>
        <end position="271"/>
    </location>
</feature>
<dbReference type="SUPFAM" id="SSF48097">
    <property type="entry name" value="Regulator of G-protein signaling, RGS"/>
    <property type="match status" value="1"/>
</dbReference>
<keyword evidence="3" id="KW-1185">Reference proteome</keyword>
<feature type="transmembrane region" description="Helical" evidence="1">
    <location>
        <begin position="216"/>
        <end position="235"/>
    </location>
</feature>
<dbReference type="RefSeq" id="XP_016210793.1">
    <property type="nucleotide sequence ID" value="XM_016361467.1"/>
</dbReference>
<keyword evidence="1" id="KW-0812">Transmembrane</keyword>
<dbReference type="Gene3D" id="1.10.167.10">
    <property type="entry name" value="Regulator of G-protein Signalling 4, domain 2"/>
    <property type="match status" value="1"/>
</dbReference>
<feature type="transmembrane region" description="Helical" evidence="1">
    <location>
        <begin position="99"/>
        <end position="122"/>
    </location>
</feature>
<feature type="transmembrane region" description="Helical" evidence="1">
    <location>
        <begin position="162"/>
        <end position="183"/>
    </location>
</feature>
<dbReference type="EMBL" id="KN847559">
    <property type="protein sequence ID" value="KIW00924.1"/>
    <property type="molecule type" value="Genomic_DNA"/>
</dbReference>
<protein>
    <submittedName>
        <fullName evidence="2">Uncharacterized protein</fullName>
    </submittedName>
</protein>
<dbReference type="HOGENOM" id="CLU_022448_0_0_1"/>
<organism evidence="2 3">
    <name type="scientific">Verruconis gallopava</name>
    <dbReference type="NCBI Taxonomy" id="253628"/>
    <lineage>
        <taxon>Eukaryota</taxon>
        <taxon>Fungi</taxon>
        <taxon>Dikarya</taxon>
        <taxon>Ascomycota</taxon>
        <taxon>Pezizomycotina</taxon>
        <taxon>Dothideomycetes</taxon>
        <taxon>Pleosporomycetidae</taxon>
        <taxon>Venturiales</taxon>
        <taxon>Sympoventuriaceae</taxon>
        <taxon>Verruconis</taxon>
    </lineage>
</organism>
<dbReference type="Proteomes" id="UP000053259">
    <property type="component" value="Unassembled WGS sequence"/>
</dbReference>
<dbReference type="InterPro" id="IPR044926">
    <property type="entry name" value="RGS_subdomain_2"/>
</dbReference>
<keyword evidence="1" id="KW-1133">Transmembrane helix</keyword>
<evidence type="ECO:0000256" key="1">
    <source>
        <dbReference type="SAM" id="Phobius"/>
    </source>
</evidence>
<keyword evidence="1" id="KW-0472">Membrane</keyword>
<evidence type="ECO:0000313" key="2">
    <source>
        <dbReference type="EMBL" id="KIW00924.1"/>
    </source>
</evidence>
<feature type="transmembrane region" description="Helical" evidence="1">
    <location>
        <begin position="286"/>
        <end position="307"/>
    </location>
</feature>
<feature type="transmembrane region" description="Helical" evidence="1">
    <location>
        <begin position="64"/>
        <end position="87"/>
    </location>
</feature>
<sequence length="576" mass="66136">MLNETMAESPSEISLYNFPPQPANFDSVGIFFVTFLSAWTTLVACGMTFLIINRRNPIIKIRGLKLSLAAICMLHAYWILGQLVYPIGATMNPILAYDIQYFFMGIWLPLGIALFHAANLRFLHVAKRQRMFTNYQTLQRGCNRARTSWLRRLRNADYSTRVLTFISIGMILQIFLTVAMWIACRKYHPTFGIPGTELPSGTPQEQLVVLGQGWEWWPTLLWQFLWSWIVAPYLIIKSWNVHDTLGWRVQTIGCCIANLHATPMFLIASYVPEFSVINEYFTPSNWIHLSIMFFVIFTVFVPCIQVVRHVRLQRQALAFNDARESESRSTSVIFSVGTFKATDSKSSGYAGESGTQIDVLGIEDDRLLTKSALDYVLRTNPSSLQNFSALRDFSGENIAFIVRVSEWKATWFQSLEVDPNETRKMYNRALEIYTSFVSPHDAEFPVNLSWRQLNKLKDMFENAARVMCGEARKVSGASMFDFNEAPDSKDVTRIEFSELAKRAQYTGEIPDTFNAGVFNEAQAHVKQLVFLNTWPKFVKELRENRPKSSETGRSDGTWSSQRTLLERTQKYFKSMF</sequence>
<dbReference type="STRING" id="253628.A0A0D2AP78"/>
<proteinExistence type="predicted"/>
<dbReference type="PANTHER" id="PTHR10845:SF268">
    <property type="entry name" value="RGS DOMAIN-CONTAINING PROTEIN"/>
    <property type="match status" value="1"/>
</dbReference>
<dbReference type="PANTHER" id="PTHR10845">
    <property type="entry name" value="REGULATOR OF G PROTEIN SIGNALING"/>
    <property type="match status" value="1"/>
</dbReference>
<accession>A0A0D2AP78</accession>
<name>A0A0D2AP78_9PEZI</name>
<evidence type="ECO:0000313" key="3">
    <source>
        <dbReference type="Proteomes" id="UP000053259"/>
    </source>
</evidence>
<dbReference type="VEuPathDB" id="FungiDB:PV09_07667"/>
<dbReference type="GeneID" id="27315640"/>